<feature type="domain" description="HTH cro/C1-type" evidence="2">
    <location>
        <begin position="40"/>
        <end position="98"/>
    </location>
</feature>
<dbReference type="AlphaFoldDB" id="A0A2W5U6V5"/>
<dbReference type="InterPro" id="IPR001387">
    <property type="entry name" value="Cro/C1-type_HTH"/>
</dbReference>
<dbReference type="Pfam" id="PF13443">
    <property type="entry name" value="HTH_26"/>
    <property type="match status" value="1"/>
</dbReference>
<sequence>MLSEGNVIYHTKQRETSHSLPATRPGKRLSMDESQIFKANLQRIMADKGLKMAPLCRAAGLNLRAVKDIVDARSVSPKLSTVFALARALGEDPGEMMGLGPRVKLRKELADYLSQYDEDAQERILSALRTLAPPQPEKP</sequence>
<dbReference type="GO" id="GO:0003677">
    <property type="term" value="F:DNA binding"/>
    <property type="evidence" value="ECO:0007669"/>
    <property type="project" value="InterPro"/>
</dbReference>
<accession>A0A2W5U6V5</accession>
<feature type="region of interest" description="Disordered" evidence="1">
    <location>
        <begin position="1"/>
        <end position="27"/>
    </location>
</feature>
<gene>
    <name evidence="3" type="ORF">DI533_00300</name>
</gene>
<dbReference type="Gene3D" id="1.10.260.40">
    <property type="entry name" value="lambda repressor-like DNA-binding domains"/>
    <property type="match status" value="1"/>
</dbReference>
<reference evidence="3 4" key="1">
    <citation type="submission" date="2017-08" db="EMBL/GenBank/DDBJ databases">
        <title>Infants hospitalized years apart are colonized by the same room-sourced microbial strains.</title>
        <authorList>
            <person name="Brooks B."/>
            <person name="Olm M.R."/>
            <person name="Firek B.A."/>
            <person name="Baker R."/>
            <person name="Thomas B.C."/>
            <person name="Morowitz M.J."/>
            <person name="Banfield J.F."/>
        </authorList>
    </citation>
    <scope>NUCLEOTIDE SEQUENCE [LARGE SCALE GENOMIC DNA]</scope>
    <source>
        <strain evidence="3">S2_003_000_R2_11</strain>
    </source>
</reference>
<proteinExistence type="predicted"/>
<comment type="caution">
    <text evidence="3">The sequence shown here is derived from an EMBL/GenBank/DDBJ whole genome shotgun (WGS) entry which is preliminary data.</text>
</comment>
<evidence type="ECO:0000313" key="4">
    <source>
        <dbReference type="Proteomes" id="UP000248975"/>
    </source>
</evidence>
<evidence type="ECO:0000313" key="3">
    <source>
        <dbReference type="EMBL" id="PZQ99183.1"/>
    </source>
</evidence>
<protein>
    <recommendedName>
        <fullName evidence="2">HTH cro/C1-type domain-containing protein</fullName>
    </recommendedName>
</protein>
<dbReference type="EMBL" id="QFQS01000001">
    <property type="protein sequence ID" value="PZQ99183.1"/>
    <property type="molecule type" value="Genomic_DNA"/>
</dbReference>
<organism evidence="3 4">
    <name type="scientific">Cereibacter sphaeroides</name>
    <name type="common">Rhodobacter sphaeroides</name>
    <dbReference type="NCBI Taxonomy" id="1063"/>
    <lineage>
        <taxon>Bacteria</taxon>
        <taxon>Pseudomonadati</taxon>
        <taxon>Pseudomonadota</taxon>
        <taxon>Alphaproteobacteria</taxon>
        <taxon>Rhodobacterales</taxon>
        <taxon>Paracoccaceae</taxon>
        <taxon>Cereibacter</taxon>
    </lineage>
</organism>
<evidence type="ECO:0000256" key="1">
    <source>
        <dbReference type="SAM" id="MobiDB-lite"/>
    </source>
</evidence>
<dbReference type="Proteomes" id="UP000248975">
    <property type="component" value="Unassembled WGS sequence"/>
</dbReference>
<evidence type="ECO:0000259" key="2">
    <source>
        <dbReference type="Pfam" id="PF13443"/>
    </source>
</evidence>
<dbReference type="InterPro" id="IPR010982">
    <property type="entry name" value="Lambda_DNA-bd_dom_sf"/>
</dbReference>
<name>A0A2W5U6V5_CERSP</name>
<dbReference type="SUPFAM" id="SSF47413">
    <property type="entry name" value="lambda repressor-like DNA-binding domains"/>
    <property type="match status" value="1"/>
</dbReference>